<evidence type="ECO:0000313" key="2">
    <source>
        <dbReference type="EMBL" id="AYD90484.1"/>
    </source>
</evidence>
<accession>A0ABM6Z5K7</accession>
<reference evidence="2 3" key="1">
    <citation type="submission" date="2018-09" db="EMBL/GenBank/DDBJ databases">
        <authorList>
            <person name="Li J."/>
        </authorList>
    </citation>
    <scope>NUCLEOTIDE SEQUENCE [LARGE SCALE GENOMIC DNA]</scope>
    <source>
        <strain evidence="2 3">2129</strain>
    </source>
</reference>
<evidence type="ECO:0008006" key="4">
    <source>
        <dbReference type="Google" id="ProtNLM"/>
    </source>
</evidence>
<dbReference type="Proteomes" id="UP000273001">
    <property type="component" value="Chromosome"/>
</dbReference>
<feature type="compositionally biased region" description="Basic and acidic residues" evidence="1">
    <location>
        <begin position="1"/>
        <end position="13"/>
    </location>
</feature>
<dbReference type="EMBL" id="CP032514">
    <property type="protein sequence ID" value="AYD90484.1"/>
    <property type="molecule type" value="Genomic_DNA"/>
</dbReference>
<feature type="compositionally biased region" description="Low complexity" evidence="1">
    <location>
        <begin position="14"/>
        <end position="34"/>
    </location>
</feature>
<keyword evidence="3" id="KW-1185">Reference proteome</keyword>
<protein>
    <recommendedName>
        <fullName evidence="4">Lipoprotein</fullName>
    </recommendedName>
</protein>
<feature type="region of interest" description="Disordered" evidence="1">
    <location>
        <begin position="54"/>
        <end position="134"/>
    </location>
</feature>
<feature type="compositionally biased region" description="Low complexity" evidence="1">
    <location>
        <begin position="110"/>
        <end position="120"/>
    </location>
</feature>
<dbReference type="RefSeq" id="WP_120205385.1">
    <property type="nucleotide sequence ID" value="NZ_CP032514.1"/>
</dbReference>
<feature type="region of interest" description="Disordered" evidence="1">
    <location>
        <begin position="1"/>
        <end position="34"/>
    </location>
</feature>
<proteinExistence type="predicted"/>
<feature type="compositionally biased region" description="Low complexity" evidence="1">
    <location>
        <begin position="77"/>
        <end position="100"/>
    </location>
</feature>
<evidence type="ECO:0000313" key="3">
    <source>
        <dbReference type="Proteomes" id="UP000273001"/>
    </source>
</evidence>
<sequence length="281" mass="28965">MPAEPRDAREAVVRDAVAPDARPAPASGGTCAGSARRGLAAVVAAVLLASGGVVACSSGQDPDIPALEEAASATPGASQETTAESGAAAEDAATASAGSEDGTEDADGTQAPEQASAQASPPDPSEVTAQSLSDPATGYTMVSVPDGLDQAQAEVLLAFVAYDRATWEALRDMDGLEEVEATTTGSALESYTESYNGYAEADQHLDGTFSMTVESVELISDYRMAMVGACGDYREVTRLSSSGEDQTPDEFNQVYSVNYTLTYSIEGWKVSSRSESGVNWC</sequence>
<gene>
    <name evidence="2" type="ORF">D5R93_11615</name>
</gene>
<name>A0ABM6Z5K7_9ACTO</name>
<evidence type="ECO:0000256" key="1">
    <source>
        <dbReference type="SAM" id="MobiDB-lite"/>
    </source>
</evidence>
<organism evidence="2 3">
    <name type="scientific">Actinomyces lilanjuaniae</name>
    <dbReference type="NCBI Taxonomy" id="2321394"/>
    <lineage>
        <taxon>Bacteria</taxon>
        <taxon>Bacillati</taxon>
        <taxon>Actinomycetota</taxon>
        <taxon>Actinomycetes</taxon>
        <taxon>Actinomycetales</taxon>
        <taxon>Actinomycetaceae</taxon>
        <taxon>Actinomyces</taxon>
    </lineage>
</organism>